<organism evidence="6 7">
    <name type="scientific">Citrus unshiu</name>
    <name type="common">Satsuma mandarin</name>
    <name type="synonym">Citrus nobilis var. unshiu</name>
    <dbReference type="NCBI Taxonomy" id="55188"/>
    <lineage>
        <taxon>Eukaryota</taxon>
        <taxon>Viridiplantae</taxon>
        <taxon>Streptophyta</taxon>
        <taxon>Embryophyta</taxon>
        <taxon>Tracheophyta</taxon>
        <taxon>Spermatophyta</taxon>
        <taxon>Magnoliopsida</taxon>
        <taxon>eudicotyledons</taxon>
        <taxon>Gunneridae</taxon>
        <taxon>Pentapetalae</taxon>
        <taxon>rosids</taxon>
        <taxon>malvids</taxon>
        <taxon>Sapindales</taxon>
        <taxon>Rutaceae</taxon>
        <taxon>Aurantioideae</taxon>
        <taxon>Citrus</taxon>
    </lineage>
</organism>
<dbReference type="GO" id="GO:1990904">
    <property type="term" value="C:ribonucleoprotein complex"/>
    <property type="evidence" value="ECO:0007669"/>
    <property type="project" value="UniProtKB-KW"/>
</dbReference>
<reference evidence="6 7" key="1">
    <citation type="journal article" date="2017" name="Front. Genet.">
        <title>Draft sequencing of the heterozygous diploid genome of Satsuma (Citrus unshiu Marc.) using a hybrid assembly approach.</title>
        <authorList>
            <person name="Shimizu T."/>
            <person name="Tanizawa Y."/>
            <person name="Mochizuki T."/>
            <person name="Nagasaki H."/>
            <person name="Yoshioka T."/>
            <person name="Toyoda A."/>
            <person name="Fujiyama A."/>
            <person name="Kaminuma E."/>
            <person name="Nakamura Y."/>
        </authorList>
    </citation>
    <scope>NUCLEOTIDE SEQUENCE [LARGE SCALE GENOMIC DNA]</scope>
    <source>
        <strain evidence="7">cv. Miyagawa wase</strain>
    </source>
</reference>
<gene>
    <name evidence="6" type="ORF">CUMW_266330</name>
</gene>
<dbReference type="EMBL" id="BDQV01000961">
    <property type="protein sequence ID" value="GAY68718.1"/>
    <property type="molecule type" value="Genomic_DNA"/>
</dbReference>
<dbReference type="PANTHER" id="PTHR11594">
    <property type="entry name" value="40S RIBOSOMAL PROTEIN S27"/>
    <property type="match status" value="1"/>
</dbReference>
<dbReference type="Gene3D" id="2.20.25.100">
    <property type="entry name" value="Zn-binding ribosomal proteins"/>
    <property type="match status" value="1"/>
</dbReference>
<accession>A0A2H5QVQ6</accession>
<keyword evidence="4" id="KW-0689">Ribosomal protein</keyword>
<dbReference type="GO" id="GO:0003735">
    <property type="term" value="F:structural constituent of ribosome"/>
    <property type="evidence" value="ECO:0007669"/>
    <property type="project" value="InterPro"/>
</dbReference>
<keyword evidence="7" id="KW-1185">Reference proteome</keyword>
<name>A0A2H5QVQ6_CITUN</name>
<dbReference type="InterPro" id="IPR023407">
    <property type="entry name" value="Ribosomal_eS27_Zn-bd_dom_sf"/>
</dbReference>
<dbReference type="STRING" id="55188.A0A2H5QVQ6"/>
<dbReference type="GO" id="GO:0006412">
    <property type="term" value="P:translation"/>
    <property type="evidence" value="ECO:0007669"/>
    <property type="project" value="InterPro"/>
</dbReference>
<comment type="cofactor">
    <cofactor evidence="1">
        <name>Zn(2+)</name>
        <dbReference type="ChEBI" id="CHEBI:29105"/>
    </cofactor>
</comment>
<dbReference type="InterPro" id="IPR000592">
    <property type="entry name" value="Ribosomal_eS27"/>
</dbReference>
<comment type="similarity">
    <text evidence="2">Belongs to the eukaryotic ribosomal protein eS27 family.</text>
</comment>
<dbReference type="InterPro" id="IPR011332">
    <property type="entry name" value="Ribosomal_zn-bd"/>
</dbReference>
<evidence type="ECO:0000256" key="5">
    <source>
        <dbReference type="ARBA" id="ARBA00023274"/>
    </source>
</evidence>
<evidence type="ECO:0000256" key="4">
    <source>
        <dbReference type="ARBA" id="ARBA00022980"/>
    </source>
</evidence>
<dbReference type="SUPFAM" id="SSF57829">
    <property type="entry name" value="Zn-binding ribosomal proteins"/>
    <property type="match status" value="1"/>
</dbReference>
<protein>
    <submittedName>
        <fullName evidence="6">Uncharacterized protein</fullName>
    </submittedName>
</protein>
<evidence type="ECO:0000256" key="3">
    <source>
        <dbReference type="ARBA" id="ARBA00022833"/>
    </source>
</evidence>
<proteinExistence type="inferred from homology"/>
<sequence length="100" mass="10625">MGFLGFPSGSPIAFANMGFLGFPSSSSIAFANMGFLGFSSGSSIAFANMDVKCHGCFNITTVFSHSQTVVVYGNYQTVLCQPTRGRARLTEGCSFQRKGD</sequence>
<dbReference type="GO" id="GO:0005840">
    <property type="term" value="C:ribosome"/>
    <property type="evidence" value="ECO:0007669"/>
    <property type="project" value="UniProtKB-KW"/>
</dbReference>
<evidence type="ECO:0000313" key="7">
    <source>
        <dbReference type="Proteomes" id="UP000236630"/>
    </source>
</evidence>
<evidence type="ECO:0000256" key="2">
    <source>
        <dbReference type="ARBA" id="ARBA00010919"/>
    </source>
</evidence>
<dbReference type="Pfam" id="PF01667">
    <property type="entry name" value="Ribosomal_S27e"/>
    <property type="match status" value="1"/>
</dbReference>
<keyword evidence="3" id="KW-0862">Zinc</keyword>
<comment type="caution">
    <text evidence="6">The sequence shown here is derived from an EMBL/GenBank/DDBJ whole genome shotgun (WGS) entry which is preliminary data.</text>
</comment>
<dbReference type="AlphaFoldDB" id="A0A2H5QVQ6"/>
<evidence type="ECO:0000256" key="1">
    <source>
        <dbReference type="ARBA" id="ARBA00001947"/>
    </source>
</evidence>
<evidence type="ECO:0000313" key="6">
    <source>
        <dbReference type="EMBL" id="GAY68718.1"/>
    </source>
</evidence>
<keyword evidence="5" id="KW-0687">Ribonucleoprotein</keyword>
<dbReference type="Proteomes" id="UP000236630">
    <property type="component" value="Unassembled WGS sequence"/>
</dbReference>